<evidence type="ECO:0000256" key="2">
    <source>
        <dbReference type="ARBA" id="ARBA00022840"/>
    </source>
</evidence>
<dbReference type="InterPro" id="IPR018973">
    <property type="entry name" value="MZB"/>
</dbReference>
<gene>
    <name evidence="6" type="ORF">GOZ90_25910</name>
</gene>
<dbReference type="EMBL" id="WPHR01000047">
    <property type="protein sequence ID" value="MUZ76084.1"/>
    <property type="molecule type" value="Genomic_DNA"/>
</dbReference>
<dbReference type="GO" id="GO:0005524">
    <property type="term" value="F:ATP binding"/>
    <property type="evidence" value="ECO:0007669"/>
    <property type="project" value="UniProtKB-KW"/>
</dbReference>
<organism evidence="6 7">
    <name type="scientific">Agrobacterium vitis</name>
    <name type="common">Rhizobium vitis</name>
    <dbReference type="NCBI Taxonomy" id="373"/>
    <lineage>
        <taxon>Bacteria</taxon>
        <taxon>Pseudomonadati</taxon>
        <taxon>Pseudomonadota</taxon>
        <taxon>Alphaproteobacteria</taxon>
        <taxon>Hyphomicrobiales</taxon>
        <taxon>Rhizobiaceae</taxon>
        <taxon>Rhizobium/Agrobacterium group</taxon>
        <taxon>Agrobacterium</taxon>
    </lineage>
</organism>
<dbReference type="Proteomes" id="UP000477951">
    <property type="component" value="Unassembled WGS sequence"/>
</dbReference>
<protein>
    <submittedName>
        <fullName evidence="6">DEAD/DEAH box helicase</fullName>
    </submittedName>
</protein>
<dbReference type="SMART" id="SM00490">
    <property type="entry name" value="HELICc"/>
    <property type="match status" value="1"/>
</dbReference>
<dbReference type="InterPro" id="IPR001650">
    <property type="entry name" value="Helicase_C-like"/>
</dbReference>
<comment type="caution">
    <text evidence="6">The sequence shown here is derived from an EMBL/GenBank/DDBJ whole genome shotgun (WGS) entry which is preliminary data.</text>
</comment>
<dbReference type="GO" id="GO:0036297">
    <property type="term" value="P:interstrand cross-link repair"/>
    <property type="evidence" value="ECO:0007669"/>
    <property type="project" value="TreeGrafter"/>
</dbReference>
<dbReference type="PANTHER" id="PTHR47957">
    <property type="entry name" value="ATP-DEPENDENT HELICASE HRQ1"/>
    <property type="match status" value="1"/>
</dbReference>
<keyword evidence="2" id="KW-0067">ATP-binding</keyword>
<dbReference type="Pfam" id="PF09369">
    <property type="entry name" value="MZB"/>
    <property type="match status" value="1"/>
</dbReference>
<dbReference type="Pfam" id="PF00271">
    <property type="entry name" value="Helicase_C"/>
    <property type="match status" value="1"/>
</dbReference>
<proteinExistence type="predicted"/>
<dbReference type="RefSeq" id="WP_156616555.1">
    <property type="nucleotide sequence ID" value="NZ_WPHR01000047.1"/>
</dbReference>
<feature type="domain" description="Helicase C-terminal" evidence="5">
    <location>
        <begin position="946"/>
        <end position="1101"/>
    </location>
</feature>
<dbReference type="GO" id="GO:0043138">
    <property type="term" value="F:3'-5' DNA helicase activity"/>
    <property type="evidence" value="ECO:0007669"/>
    <property type="project" value="TreeGrafter"/>
</dbReference>
<dbReference type="CDD" id="cd17923">
    <property type="entry name" value="DEXHc_Hrq1-like"/>
    <property type="match status" value="1"/>
</dbReference>
<name>A0A6L6VK48_AGRVI</name>
<keyword evidence="6" id="KW-0378">Hydrolase</keyword>
<sequence length="1740" mass="191806">MDVFSLNNSLLAQYTGFARSFTRIRSSEILEKVTDLYAGRRFWPEPMLQLNPHYEGGGSVQSLVGPKGLIADCAQIFRDSRAAADASDRTLKLRRHQEQAIGLALDGKSFVVTTGTGSGKSLCFFIPIVDAVVKAKRAGEAARTRAVIIYPMNALANSQLEELKKFLADQKHPVPVTFARYTGQENSEERERIKNNPPDILLTNFMMLELLMTRQSDLDRRVVENCSGLRFIVLDELHTYRGRQGADVAMLMRRLRARVGDPQHPPICIGTSATMASEGGEEDRNQVVADVASRLFGTNIGRDAIVTETLRRATDPDRSADRGLSRLSDAVVSAASGTPYNGKSNGEIARDDLAIWVETRLGLRDVDQKPRRARSLSLKTAAVLLSGESGEAVETCELALKNALLAFSLPEKLRGYGGGGDEPLFAFKLHQFISGAGRLYTTLDPSGLRTVTFDGQIFDPENPAKRLYSAHFCRRCGQENHPVTLIDDNGVKSFEKREIDDVPLNDDEEPEGIVERWGFLMPEPVDGEFTFQGRDEDYPEAWLEETKSGELRLKATYRKTRAELVSVLPDGTCGNGGQRAWFMPGKFKFCPACGEHHSDSTRDINRLAALSAEGRSSATTIIIAAILRWMSDTENSISATTRKLLAFTDNRQDAALQAGHFNDFLFVTLLRGAVLAAVTEAGDEGLQEDEVGKAIQRMLGFVASNISRRTEWLVEPDLKGANLLAAEKVIRESLTHRFWIDQRRGWRYTNPNLEQLGLIEARYISLDDLAHDDKEFENFPLLRAASAVERQAALRVLLDVMRKGLAVECDALDRLKIESLAGRMRSVIKAPWILDEERFLAAPVFMPKPPTRREMSPKDEELILRGSPTSTIGRQFRSMTFGGRRPTGKQIAEIVEGLLKAASRYGLATQVVSPVGGDGWRLVPSSIVFALSTNRAPDRDNPFFRGLYAHIATLLADGGEAIFGFEGREHTAQVEGDLREIREARFRYGVDDRKLLIDQAERLKELREDSRFLPTLFCSPTMELGVDISSMNVVYMRNVPPTPANYAQRGGRAGRSGQAALIVTYCAAQSPHDQYFFQRPSAMVDGVVLPPSIDLKNPELVESHLHAEWLAASGAALSASIADNLDMTVSGKPLLPHHWDRVSADEAKNAGAKRVAAVLSAVADDYGATPPDWFVSVDVNANSVVAAAPQRLADTFNRWRDLLAAAERQVEDAARTLKDYSISPQERRAAETRQAAGNTQIKLLLRGAEGQGSDFYVYRYLATEGFLPGYNFPRLPIMAFVPGDQGGKGQRYIQRARFLAIAEFGPGSLVYHEGRAYRVDRALLKEVGGGQDGLLPTFSTAICSACGAAHDGEPPERCHVCNNSLNRSNITKQLHRIENVGTRQVERITANDEERRRQGYELQTTFSFRDASDVRSRVFEDSGGHIFSAEFAPAAQVRRINRGLRRRKDISKIGFLIDPKSGYWASDNKAKDAEEGSPINSRQPITPVVEDRKNALLIRFPAPWLADAGDDAEATIATIQHAFARGIEAIYQLEEGEIQGEPTPSRKDRRALLFYEAAEGGAGVLSRLVEDGSAFRAVAKKALEIMHYAPGSLSAAAVSGPKALENVEDSHCVAGCYRCLLSYFNQPDHELIDRRRESVLQMLIRLSYAEMRHSAPTSKFQTPLEGCPPPDAEPIEIGGYQLTLIWRVARIAAAEQDSAPATLGDSLAAKGIELVLLPADITAREESISKLAIALGGKPS</sequence>
<dbReference type="GO" id="GO:0003676">
    <property type="term" value="F:nucleic acid binding"/>
    <property type="evidence" value="ECO:0007669"/>
    <property type="project" value="InterPro"/>
</dbReference>
<reference evidence="6 7" key="1">
    <citation type="submission" date="2019-12" db="EMBL/GenBank/DDBJ databases">
        <title>Whole-genome sequencing of Allorhizobium vitis.</title>
        <authorList>
            <person name="Gan H.M."/>
            <person name="Szegedi E."/>
            <person name="Burr T."/>
            <person name="Savka M.A."/>
        </authorList>
    </citation>
    <scope>NUCLEOTIDE SEQUENCE [LARGE SCALE GENOMIC DNA]</scope>
    <source>
        <strain evidence="6 7">CG516</strain>
    </source>
</reference>
<keyword evidence="1" id="KW-0547">Nucleotide-binding</keyword>
<dbReference type="InterPro" id="IPR014001">
    <property type="entry name" value="Helicase_ATP-bd"/>
</dbReference>
<dbReference type="SUPFAM" id="SSF52540">
    <property type="entry name" value="P-loop containing nucleoside triphosphate hydrolases"/>
    <property type="match status" value="2"/>
</dbReference>
<dbReference type="PANTHER" id="PTHR47957:SF3">
    <property type="entry name" value="ATP-DEPENDENT HELICASE HRQ1"/>
    <property type="match status" value="1"/>
</dbReference>
<dbReference type="PROSITE" id="PS51192">
    <property type="entry name" value="HELICASE_ATP_BIND_1"/>
    <property type="match status" value="1"/>
</dbReference>
<dbReference type="Pfam" id="PF00270">
    <property type="entry name" value="DEAD"/>
    <property type="match status" value="1"/>
</dbReference>
<dbReference type="InterPro" id="IPR011545">
    <property type="entry name" value="DEAD/DEAH_box_helicase_dom"/>
</dbReference>
<evidence type="ECO:0000313" key="6">
    <source>
        <dbReference type="EMBL" id="MUZ76084.1"/>
    </source>
</evidence>
<evidence type="ECO:0000259" key="5">
    <source>
        <dbReference type="PROSITE" id="PS51194"/>
    </source>
</evidence>
<keyword evidence="6" id="KW-0347">Helicase</keyword>
<dbReference type="Gene3D" id="3.40.50.300">
    <property type="entry name" value="P-loop containing nucleotide triphosphate hydrolases"/>
    <property type="match status" value="2"/>
</dbReference>
<dbReference type="SMART" id="SM00487">
    <property type="entry name" value="DEXDc"/>
    <property type="match status" value="1"/>
</dbReference>
<dbReference type="InterPro" id="IPR027417">
    <property type="entry name" value="P-loop_NTPase"/>
</dbReference>
<evidence type="ECO:0000259" key="4">
    <source>
        <dbReference type="PROSITE" id="PS51192"/>
    </source>
</evidence>
<dbReference type="GO" id="GO:0006289">
    <property type="term" value="P:nucleotide-excision repair"/>
    <property type="evidence" value="ECO:0007669"/>
    <property type="project" value="TreeGrafter"/>
</dbReference>
<feature type="domain" description="Helicase ATP-binding" evidence="4">
    <location>
        <begin position="101"/>
        <end position="293"/>
    </location>
</feature>
<evidence type="ECO:0000256" key="3">
    <source>
        <dbReference type="SAM" id="Coils"/>
    </source>
</evidence>
<keyword evidence="3" id="KW-0175">Coiled coil</keyword>
<dbReference type="PROSITE" id="PS51194">
    <property type="entry name" value="HELICASE_CTER"/>
    <property type="match status" value="1"/>
</dbReference>
<accession>A0A6L6VK48</accession>
<feature type="coiled-coil region" evidence="3">
    <location>
        <begin position="1196"/>
        <end position="1223"/>
    </location>
</feature>
<evidence type="ECO:0000313" key="7">
    <source>
        <dbReference type="Proteomes" id="UP000477951"/>
    </source>
</evidence>
<evidence type="ECO:0000256" key="1">
    <source>
        <dbReference type="ARBA" id="ARBA00022741"/>
    </source>
</evidence>